<keyword evidence="5" id="KW-0812">Transmembrane</keyword>
<feature type="region of interest" description="Disordered" evidence="4">
    <location>
        <begin position="875"/>
        <end position="910"/>
    </location>
</feature>
<dbReference type="InterPro" id="IPR001007">
    <property type="entry name" value="VWF_dom"/>
</dbReference>
<keyword evidence="8" id="KW-1185">Reference proteome</keyword>
<dbReference type="SMART" id="SM00214">
    <property type="entry name" value="VWC"/>
    <property type="match status" value="3"/>
</dbReference>
<evidence type="ECO:0000256" key="1">
    <source>
        <dbReference type="ARBA" id="ARBA00004613"/>
    </source>
</evidence>
<dbReference type="PANTHER" id="PTHR46698:SF3">
    <property type="entry name" value="TENECTIN ISOFORM 1-RELATED"/>
    <property type="match status" value="1"/>
</dbReference>
<feature type="compositionally biased region" description="Low complexity" evidence="4">
    <location>
        <begin position="595"/>
        <end position="643"/>
    </location>
</feature>
<feature type="region of interest" description="Disordered" evidence="4">
    <location>
        <begin position="1377"/>
        <end position="1433"/>
    </location>
</feature>
<feature type="domain" description="VWFC" evidence="6">
    <location>
        <begin position="270"/>
        <end position="332"/>
    </location>
</feature>
<evidence type="ECO:0000256" key="5">
    <source>
        <dbReference type="SAM" id="Phobius"/>
    </source>
</evidence>
<dbReference type="Proteomes" id="UP000075880">
    <property type="component" value="Unassembled WGS sequence"/>
</dbReference>
<accession>A0AAG5D8X9</accession>
<feature type="domain" description="VWFC" evidence="6">
    <location>
        <begin position="55"/>
        <end position="120"/>
    </location>
</feature>
<feature type="compositionally biased region" description="Polar residues" evidence="4">
    <location>
        <begin position="644"/>
        <end position="655"/>
    </location>
</feature>
<feature type="transmembrane region" description="Helical" evidence="5">
    <location>
        <begin position="26"/>
        <end position="44"/>
    </location>
</feature>
<name>A0AAG5D8X9_ANOAO</name>
<protein>
    <recommendedName>
        <fullName evidence="6">VWFC domain-containing protein</fullName>
    </recommendedName>
</protein>
<feature type="compositionally biased region" description="Low complexity" evidence="4">
    <location>
        <begin position="717"/>
        <end position="741"/>
    </location>
</feature>
<sequence>MSCERPSSSEQQRHLVAKGSTMPARVPFVCTALLVFLVAAQFPFSDGYRMQRNQSSCYYNGTHFMEGSIVPTKEPCLMCKCSEKTLICALKVCPEQPIPPPRGCILVHKSGSCCPYLQCSKLNLALKNNGDRKKIHFLDYYEKAAQERLENPNSYLRRSDDDEVEDNGACIVNGTVYKSGSAMVSSTLCSYCYCINGRQKCVKPKCALQNQKCAPIFVDSACCPIRYDCSGKTPIKNNAVDQSTESSNHVRRINNKHYQRMSERRGYRSSGCAFGGQTYSDGEKMKSEDPCEVCYCIRGQRQCTPKKCAPPIKGCTPRVPRGECCAVRYDCKHGEPKPFGRKMEDEESFDFFSILFGPDPDAPKAEAKNATEIIDAPVTEAAPVSTTSEKSFLDLLRAGLDFIDDAGEDELLLTSTPTPDVSKSASTEFAPELQTVKVEIIQEPQAIYIEKPDFNFPVRKIPPVPIMFKPLPKIPTLLLNDSNFQKLESESLLKENPTEVSNSLTETTVRNTASSAFVENKTEQTSTASAAASTTIRQTTSAPTTEKQHTTTSAPTTVKTTKRLTTTTTATTRISTTNPTTTPTPTTVRITTTISTTVPTTTTSTTTPKPSTTSTATPEPPSTTTEQPASSSTSTINESSTKTYRQPSSHLKTSTSIHLKEEMAQLTETTIPYTTEVPTKHEKLPVVTDGSIGSTEYLIPVTNVPVDMFTSSPPGKPTETVPATTTTKVTTLSTTSTPTPSQKIVATTPKNAISTPVDVVIKIDQLVDKATVETIINSLNAKIEKVTKVTDNDSEPIRTTTIAMKRPNNKFVAFAPEKIPTTVLPKITSTTPEPVVSTTMVNDVTTSGVTETDDPTTGMPDVSTVAKEVTERLTEEISTSTSYDSEEFSTITSNAPLELSTTEDDAPESTTDTVYLTNTAIEGQEVAEKADLLNVDSNETTTTTPPTTSAIPPKPIVPSTRPPNPLKENNLLSVLLSGLSNIFDATKNDSGKQSNRNRTEYRPITPRPIPLSGFHKASSIPSILESDVGSDYDEPTLPPSLPNLKIIPFLPADAVKKSDPLKPAKVASPTYTYFKNHPNNYPIVNDPYEVPTAYGMGNEHEILHPGLMYKTAAKPIGEYEYPYDPTINYPALTENYEIDAKNGYYNTKVIRDKYDTVDETDYDYDTDTIHKYSELPQKQDLFQNELKKFIPTKYDVPQEGSYVPVYDKYGVGYPEKNVYYTNHKELAYGGAKLDKIQSSTDNPFRIDATATSGFSPPTKTEGGFIPKEPHKEEFYYESFATTASPIELTTDDHHAKLPYNATPISSYGATPSNPFIDVIRTEQAPPLMSLIEDKEKLLSFQAKPLALADRLGDPSAGGDDFEKQIISITTDANYVSSVSENEEATRPSTPSKPNFTGFELNFPVSMDHSVEPVSPTPKPVKSSGAEQEPEPSGMFSLENMLNYLLREEDTISENKLRNSTRADPTPSLADGIPPFKTLPSRLAAVYDPSAGLEASLGDVKPPSDEELHDGTVTLKVESAKNDTKALYRPSLSDLPFLNPGFHTKPINAPDTETQNELDRYGYSTPEHRTDQYQVIAEGTPSVTNTNSYVVNPVDINKLKQHHSEGTAEINMKAKVKDTVGILKLAGCNIYGRMYRVGRIISELSGPCLECKCTEVGVHCTPLTCRKRR</sequence>
<feature type="region of interest" description="Disordered" evidence="4">
    <location>
        <begin position="712"/>
        <end position="743"/>
    </location>
</feature>
<dbReference type="PANTHER" id="PTHR46698">
    <property type="entry name" value="CROSSVEINLESS 2"/>
    <property type="match status" value="1"/>
</dbReference>
<evidence type="ECO:0000256" key="4">
    <source>
        <dbReference type="SAM" id="MobiDB-lite"/>
    </source>
</evidence>
<dbReference type="SUPFAM" id="SSF57603">
    <property type="entry name" value="FnI-like domain"/>
    <property type="match status" value="3"/>
</dbReference>
<feature type="compositionally biased region" description="Low complexity" evidence="4">
    <location>
        <begin position="523"/>
        <end position="542"/>
    </location>
</feature>
<dbReference type="Gene3D" id="2.10.70.10">
    <property type="entry name" value="Complement Module, domain 1"/>
    <property type="match status" value="1"/>
</dbReference>
<feature type="region of interest" description="Disordered" evidence="4">
    <location>
        <begin position="595"/>
        <end position="655"/>
    </location>
</feature>
<comment type="subcellular location">
    <subcellularLocation>
        <location evidence="1">Secreted</location>
    </subcellularLocation>
</comment>
<keyword evidence="2" id="KW-0964">Secreted</keyword>
<feature type="region of interest" description="Disordered" evidence="4">
    <location>
        <begin position="931"/>
        <end position="968"/>
    </location>
</feature>
<dbReference type="PROSITE" id="PS50184">
    <property type="entry name" value="VWFC_2"/>
    <property type="match status" value="2"/>
</dbReference>
<dbReference type="GO" id="GO:0005576">
    <property type="term" value="C:extracellular region"/>
    <property type="evidence" value="ECO:0007669"/>
    <property type="project" value="UniProtKB-SubCell"/>
</dbReference>
<evidence type="ECO:0000313" key="8">
    <source>
        <dbReference type="Proteomes" id="UP000075880"/>
    </source>
</evidence>
<reference evidence="7" key="1">
    <citation type="submission" date="2024-04" db="UniProtKB">
        <authorList>
            <consortium name="EnsemblMetazoa"/>
        </authorList>
    </citation>
    <scope>IDENTIFICATION</scope>
    <source>
        <strain evidence="7">EBRO</strain>
    </source>
</reference>
<feature type="region of interest" description="Disordered" evidence="4">
    <location>
        <begin position="568"/>
        <end position="587"/>
    </location>
</feature>
<dbReference type="InterPro" id="IPR052424">
    <property type="entry name" value="Kielin_Chordin-BMP_Reg"/>
</dbReference>
<feature type="region of interest" description="Disordered" evidence="4">
    <location>
        <begin position="985"/>
        <end position="1013"/>
    </location>
</feature>
<keyword evidence="3" id="KW-0732">Signal</keyword>
<evidence type="ECO:0000256" key="3">
    <source>
        <dbReference type="ARBA" id="ARBA00022729"/>
    </source>
</evidence>
<dbReference type="EnsemblMetazoa" id="ENSAATROPT008609">
    <property type="protein sequence ID" value="ENSAATROPP007757"/>
    <property type="gene ID" value="ENSAATROPG007023"/>
</dbReference>
<evidence type="ECO:0000256" key="2">
    <source>
        <dbReference type="ARBA" id="ARBA00022525"/>
    </source>
</evidence>
<organism evidence="7 8">
    <name type="scientific">Anopheles atroparvus</name>
    <name type="common">European mosquito</name>
    <dbReference type="NCBI Taxonomy" id="41427"/>
    <lineage>
        <taxon>Eukaryota</taxon>
        <taxon>Metazoa</taxon>
        <taxon>Ecdysozoa</taxon>
        <taxon>Arthropoda</taxon>
        <taxon>Hexapoda</taxon>
        <taxon>Insecta</taxon>
        <taxon>Pterygota</taxon>
        <taxon>Neoptera</taxon>
        <taxon>Endopterygota</taxon>
        <taxon>Diptera</taxon>
        <taxon>Nematocera</taxon>
        <taxon>Culicoidea</taxon>
        <taxon>Culicidae</taxon>
        <taxon>Anophelinae</taxon>
        <taxon>Anopheles</taxon>
    </lineage>
</organism>
<feature type="region of interest" description="Disordered" evidence="4">
    <location>
        <begin position="512"/>
        <end position="558"/>
    </location>
</feature>
<feature type="compositionally biased region" description="Pro residues" evidence="4">
    <location>
        <begin position="952"/>
        <end position="965"/>
    </location>
</feature>
<evidence type="ECO:0000259" key="6">
    <source>
        <dbReference type="PROSITE" id="PS50184"/>
    </source>
</evidence>
<proteinExistence type="predicted"/>
<feature type="compositionally biased region" description="Polar residues" evidence="4">
    <location>
        <begin position="876"/>
        <end position="895"/>
    </location>
</feature>
<keyword evidence="5" id="KW-1133">Transmembrane helix</keyword>
<evidence type="ECO:0000313" key="7">
    <source>
        <dbReference type="EnsemblMetazoa" id="ENSAATROPP007757"/>
    </source>
</evidence>
<keyword evidence="5" id="KW-0472">Membrane</keyword>